<dbReference type="PANTHER" id="PTHR43545:SF4">
    <property type="entry name" value="IRON-SULFUR PROTEIN"/>
    <property type="match status" value="1"/>
</dbReference>
<dbReference type="EMBL" id="CP002048">
    <property type="protein sequence ID" value="ADI02196.1"/>
    <property type="molecule type" value="Genomic_DNA"/>
</dbReference>
<feature type="binding site" evidence="7">
    <location>
        <position position="177"/>
    </location>
    <ligand>
        <name>[4Fe-4S] cluster</name>
        <dbReference type="ChEBI" id="CHEBI:49883"/>
        <label>1</label>
    </ligand>
</feature>
<accession>D7CNB1</accession>
<feature type="domain" description="4Fe-4S ferredoxin-type" evidence="9">
    <location>
        <begin position="97"/>
        <end position="126"/>
    </location>
</feature>
<dbReference type="GO" id="GO:0045333">
    <property type="term" value="P:cellular respiration"/>
    <property type="evidence" value="ECO:0007669"/>
    <property type="project" value="InterPro"/>
</dbReference>
<comment type="subcellular location">
    <subcellularLocation>
        <location evidence="1">Cell envelope</location>
    </subcellularLocation>
</comment>
<feature type="binding site" evidence="7">
    <location>
        <position position="112"/>
    </location>
    <ligand>
        <name>[4Fe-4S] cluster</name>
        <dbReference type="ChEBI" id="CHEBI:49883"/>
        <label>4</label>
    </ligand>
</feature>
<feature type="binding site" evidence="7">
    <location>
        <position position="133"/>
    </location>
    <ligand>
        <name>[4Fe-4S] cluster</name>
        <dbReference type="ChEBI" id="CHEBI:49883"/>
        <label>2</label>
    </ligand>
</feature>
<dbReference type="eggNOG" id="COG0437">
    <property type="taxonomic scope" value="Bacteria"/>
</dbReference>
<dbReference type="InterPro" id="IPR017900">
    <property type="entry name" value="4Fe4S_Fe_S_CS"/>
</dbReference>
<dbReference type="GO" id="GO:0015944">
    <property type="term" value="P:formate oxidation"/>
    <property type="evidence" value="ECO:0007669"/>
    <property type="project" value="InterPro"/>
</dbReference>
<feature type="binding site" evidence="7">
    <location>
        <position position="77"/>
    </location>
    <ligand>
        <name>[4Fe-4S] cluster</name>
        <dbReference type="ChEBI" id="CHEBI:49883"/>
        <label>3</label>
    </ligand>
</feature>
<proteinExistence type="predicted"/>
<feature type="transmembrane region" description="Helical" evidence="8">
    <location>
        <begin position="252"/>
        <end position="270"/>
    </location>
</feature>
<dbReference type="GO" id="GO:0030313">
    <property type="term" value="C:cell envelope"/>
    <property type="evidence" value="ECO:0007669"/>
    <property type="project" value="UniProtKB-SubCell"/>
</dbReference>
<keyword evidence="8" id="KW-0472">Membrane</keyword>
<dbReference type="InterPro" id="IPR017896">
    <property type="entry name" value="4Fe4S_Fe-S-bd"/>
</dbReference>
<keyword evidence="3 7" id="KW-0479">Metal-binding</keyword>
<dbReference type="InterPro" id="IPR014603">
    <property type="entry name" value="Formate_DH_Fe-S_su"/>
</dbReference>
<dbReference type="RefSeq" id="WP_013175598.1">
    <property type="nucleotide sequence ID" value="NC_014220.1"/>
</dbReference>
<dbReference type="PROSITE" id="PS51379">
    <property type="entry name" value="4FE4S_FER_2"/>
    <property type="match status" value="2"/>
</dbReference>
<evidence type="ECO:0000313" key="11">
    <source>
        <dbReference type="Proteomes" id="UP000000378"/>
    </source>
</evidence>
<evidence type="ECO:0000259" key="9">
    <source>
        <dbReference type="PROSITE" id="PS51379"/>
    </source>
</evidence>
<feature type="binding site" evidence="7">
    <location>
        <position position="16"/>
    </location>
    <ligand>
        <name>[4Fe-4S] cluster</name>
        <dbReference type="ChEBI" id="CHEBI:49883"/>
        <label>1</label>
    </ligand>
</feature>
<feature type="binding site" evidence="7">
    <location>
        <position position="116"/>
    </location>
    <ligand>
        <name>[4Fe-4S] cluster</name>
        <dbReference type="ChEBI" id="CHEBI:49883"/>
        <label>3</label>
    </ligand>
</feature>
<sequence>MAKLIKVIDVTKCTACRGCQVACKNWNQNPAVIEPTNSYQSHKDTNAETYTLVKFTEYVDPAKGIQWLFRKHQCMHCDEPACMEVCPRQAYSKNEWGATVHDPSRCIGCQYCHYACPWNVPKYLKREDIVTKCTLCANRVQAGLESGKFKAYPLSDWPEQGQAAELGTYVPACVKTCPSGALRFGEESELLSYAHERVKYLRENGYPEATLYGAGYANVVYVLGYKPEVYGLPAEPKTPGQIGFWQKIVQPYIGWLIPLALGASVVSFFTTRFIAANEGKAEEGGHE</sequence>
<name>D7CNB1_SYNLT</name>
<gene>
    <name evidence="10" type="ordered locus">Slip_1433</name>
</gene>
<dbReference type="InterPro" id="IPR051555">
    <property type="entry name" value="FDH_Electron_Transfer_Unit"/>
</dbReference>
<feature type="binding site" evidence="7">
    <location>
        <position position="19"/>
    </location>
    <ligand>
        <name>[4Fe-4S] cluster</name>
        <dbReference type="ChEBI" id="CHEBI:49883"/>
        <label>1</label>
    </ligand>
</feature>
<evidence type="ECO:0000256" key="1">
    <source>
        <dbReference type="ARBA" id="ARBA00004196"/>
    </source>
</evidence>
<evidence type="ECO:0000256" key="3">
    <source>
        <dbReference type="ARBA" id="ARBA00022723"/>
    </source>
</evidence>
<dbReference type="Gene3D" id="3.30.70.20">
    <property type="match status" value="2"/>
</dbReference>
<comment type="cofactor">
    <cofactor evidence="7">
        <name>[4Fe-4S] cluster</name>
        <dbReference type="ChEBI" id="CHEBI:49883"/>
    </cofactor>
    <text evidence="7">Binds 4 [4Fe-4S] clusters per subunit.</text>
</comment>
<keyword evidence="8" id="KW-0812">Transmembrane</keyword>
<feature type="domain" description="4Fe-4S ferredoxin-type" evidence="9">
    <location>
        <begin position="65"/>
        <end position="96"/>
    </location>
</feature>
<dbReference type="STRING" id="643648.Slip_1433"/>
<feature type="binding site" evidence="7">
    <location>
        <position position="173"/>
    </location>
    <ligand>
        <name>[4Fe-4S] cluster</name>
        <dbReference type="ChEBI" id="CHEBI:49883"/>
        <label>2</label>
    </ligand>
</feature>
<dbReference type="PROSITE" id="PS00198">
    <property type="entry name" value="4FE4S_FER_1"/>
    <property type="match status" value="1"/>
</dbReference>
<dbReference type="CDD" id="cd10562">
    <property type="entry name" value="FDH_b_like"/>
    <property type="match status" value="1"/>
</dbReference>
<evidence type="ECO:0000256" key="2">
    <source>
        <dbReference type="ARBA" id="ARBA00022485"/>
    </source>
</evidence>
<keyword evidence="5 7" id="KW-0408">Iron</keyword>
<evidence type="ECO:0000313" key="10">
    <source>
        <dbReference type="EMBL" id="ADI02196.1"/>
    </source>
</evidence>
<dbReference type="Pfam" id="PF13247">
    <property type="entry name" value="Fer4_11"/>
    <property type="match status" value="1"/>
</dbReference>
<keyword evidence="8" id="KW-1133">Transmembrane helix</keyword>
<dbReference type="PANTHER" id="PTHR43545">
    <property type="entry name" value="FORMATE DEHYDROGENASE, NITRATE-INDUCIBLE, IRON-SULFUR SUBUNIT"/>
    <property type="match status" value="1"/>
</dbReference>
<feature type="binding site" evidence="7">
    <location>
        <position position="136"/>
    </location>
    <ligand>
        <name>[4Fe-4S] cluster</name>
        <dbReference type="ChEBI" id="CHEBI:49883"/>
        <label>2</label>
    </ligand>
</feature>
<evidence type="ECO:0000256" key="8">
    <source>
        <dbReference type="SAM" id="Phobius"/>
    </source>
</evidence>
<evidence type="ECO:0000256" key="7">
    <source>
        <dbReference type="PIRSR" id="PIRSR036298-50"/>
    </source>
</evidence>
<evidence type="ECO:0000256" key="4">
    <source>
        <dbReference type="ARBA" id="ARBA00022737"/>
    </source>
</evidence>
<organism evidence="10 11">
    <name type="scientific">Syntrophothermus lipocalidus (strain DSM 12680 / TGB-C1)</name>
    <dbReference type="NCBI Taxonomy" id="643648"/>
    <lineage>
        <taxon>Bacteria</taxon>
        <taxon>Bacillati</taxon>
        <taxon>Bacillota</taxon>
        <taxon>Clostridia</taxon>
        <taxon>Eubacteriales</taxon>
        <taxon>Syntrophomonadaceae</taxon>
        <taxon>Syntrophothermus</taxon>
    </lineage>
</organism>
<feature type="binding site" evidence="7">
    <location>
        <position position="13"/>
    </location>
    <ligand>
        <name>[4Fe-4S] cluster</name>
        <dbReference type="ChEBI" id="CHEBI:49883"/>
        <label>1</label>
    </ligand>
</feature>
<dbReference type="Proteomes" id="UP000000378">
    <property type="component" value="Chromosome"/>
</dbReference>
<dbReference type="KEGG" id="slp:Slip_1433"/>
<dbReference type="PIRSF" id="PIRSF036298">
    <property type="entry name" value="FDH_4Fe4S"/>
    <property type="match status" value="1"/>
</dbReference>
<dbReference type="HOGENOM" id="CLU_043374_0_3_9"/>
<keyword evidence="11" id="KW-1185">Reference proteome</keyword>
<protein>
    <submittedName>
        <fullName evidence="10">4Fe-4S ferredoxin iron-sulfur binding domain protein</fullName>
    </submittedName>
</protein>
<dbReference type="GO" id="GO:0051539">
    <property type="term" value="F:4 iron, 4 sulfur cluster binding"/>
    <property type="evidence" value="ECO:0007669"/>
    <property type="project" value="UniProtKB-KW"/>
</dbReference>
<feature type="binding site" evidence="7">
    <location>
        <position position="109"/>
    </location>
    <ligand>
        <name>[4Fe-4S] cluster</name>
        <dbReference type="ChEBI" id="CHEBI:49883"/>
        <label>4</label>
    </ligand>
</feature>
<keyword evidence="6 7" id="KW-0411">Iron-sulfur</keyword>
<feature type="binding site" evidence="7">
    <location>
        <position position="86"/>
    </location>
    <ligand>
        <name>[4Fe-4S] cluster</name>
        <dbReference type="ChEBI" id="CHEBI:49883"/>
        <label>4</label>
    </ligand>
</feature>
<reference evidence="11" key="1">
    <citation type="journal article" date="2010" name="Stand. Genomic Sci.">
        <title>Complete genome sequence of Syntrophothermus lipocalidus type strain (TGB-C1T).</title>
        <authorList>
            <consortium name="US DOE Joint Genome Institute (JGI-PGF)"/>
            <person name="Djao O."/>
            <person name="Zhang X."/>
            <person name="Lucas S."/>
            <person name="Lapidus A."/>
            <person name="Glavina Del Rio T."/>
            <person name="Nolan M."/>
            <person name="Tice H."/>
            <person name="Cheng J."/>
            <person name="Han C."/>
            <person name="Tapia R."/>
            <person name="Goodwin L."/>
            <person name="Pitluck S."/>
            <person name="Liolios K."/>
            <person name="Ivanova N."/>
            <person name="Mavromatis K."/>
            <person name="Mikhailova N."/>
            <person name="Ovchinnikova G."/>
            <person name="Pati A."/>
            <person name="Brambilla E."/>
            <person name="Chen A."/>
            <person name="Palaniappan K."/>
            <person name="Land M."/>
            <person name="Hauser L."/>
            <person name="Chang Y."/>
            <person name="Jeffries C."/>
            <person name="Rohde M."/>
            <person name="Sikorski J."/>
            <person name="Spring S."/>
            <person name="Goker M."/>
            <person name="Detter J."/>
            <person name="Woyke T."/>
            <person name="Bristow J."/>
            <person name="Eisen J."/>
            <person name="Markowitz V."/>
            <person name="Hugenholtz P."/>
            <person name="Kyrpides N."/>
            <person name="Klenk H."/>
        </authorList>
    </citation>
    <scope>NUCLEOTIDE SEQUENCE [LARGE SCALE GENOMIC DNA]</scope>
    <source>
        <strain evidence="11">DSM 12680 / TGB-C1</strain>
    </source>
</reference>
<dbReference type="SUPFAM" id="SSF54862">
    <property type="entry name" value="4Fe-4S ferredoxins"/>
    <property type="match status" value="1"/>
</dbReference>
<evidence type="ECO:0000256" key="6">
    <source>
        <dbReference type="ARBA" id="ARBA00023014"/>
    </source>
</evidence>
<keyword evidence="4" id="KW-0677">Repeat</keyword>
<feature type="binding site" evidence="7">
    <location>
        <position position="23"/>
    </location>
    <ligand>
        <name>[4Fe-4S] cluster</name>
        <dbReference type="ChEBI" id="CHEBI:49883"/>
        <label>2</label>
    </ligand>
</feature>
<feature type="binding site" evidence="7">
    <location>
        <position position="106"/>
    </location>
    <ligand>
        <name>[4Fe-4S] cluster</name>
        <dbReference type="ChEBI" id="CHEBI:49883"/>
        <label>4</label>
    </ligand>
</feature>
<dbReference type="GO" id="GO:0046872">
    <property type="term" value="F:metal ion binding"/>
    <property type="evidence" value="ECO:0007669"/>
    <property type="project" value="UniProtKB-KW"/>
</dbReference>
<feature type="binding site" evidence="7">
    <location>
        <position position="74"/>
    </location>
    <ligand>
        <name>[4Fe-4S] cluster</name>
        <dbReference type="ChEBI" id="CHEBI:49883"/>
        <label>3</label>
    </ligand>
</feature>
<dbReference type="OrthoDB" id="9810688at2"/>
<evidence type="ECO:0000256" key="5">
    <source>
        <dbReference type="ARBA" id="ARBA00023004"/>
    </source>
</evidence>
<dbReference type="AlphaFoldDB" id="D7CNB1"/>
<feature type="binding site" evidence="7">
    <location>
        <position position="82"/>
    </location>
    <ligand>
        <name>[4Fe-4S] cluster</name>
        <dbReference type="ChEBI" id="CHEBI:49883"/>
        <label>3</label>
    </ligand>
</feature>
<reference evidence="10 11" key="2">
    <citation type="journal article" date="2010" name="Stand. Genomic Sci.">
        <title>Complete genome sequence of Syntrophothermus lipocalidus type strain (TGB-C1).</title>
        <authorList>
            <person name="Djao O.D."/>
            <person name="Zhang X."/>
            <person name="Lucas S."/>
            <person name="Lapidus A."/>
            <person name="Del Rio T.G."/>
            <person name="Nolan M."/>
            <person name="Tice H."/>
            <person name="Cheng J.F."/>
            <person name="Han C."/>
            <person name="Tapia R."/>
            <person name="Goodwin L."/>
            <person name="Pitluck S."/>
            <person name="Liolios K."/>
            <person name="Ivanova N."/>
            <person name="Mavromatis K."/>
            <person name="Mikhailova N."/>
            <person name="Ovchinnikova G."/>
            <person name="Pati A."/>
            <person name="Brambilla E."/>
            <person name="Chen A."/>
            <person name="Palaniappan K."/>
            <person name="Land M."/>
            <person name="Hauser L."/>
            <person name="Chang Y.J."/>
            <person name="Jeffries C.D."/>
            <person name="Rohde M."/>
            <person name="Sikorski J."/>
            <person name="Spring S."/>
            <person name="Goker M."/>
            <person name="Detter J.C."/>
            <person name="Woyke T."/>
            <person name="Bristow J."/>
            <person name="Eisen J.A."/>
            <person name="Markowitz V."/>
            <person name="Hugenholtz P."/>
            <person name="Kyrpides N.C."/>
            <person name="Klenk H.P."/>
        </authorList>
    </citation>
    <scope>NUCLEOTIDE SEQUENCE [LARGE SCALE GENOMIC DNA]</scope>
    <source>
        <strain evidence="11">DSM 12680 / TGB-C1</strain>
    </source>
</reference>
<keyword evidence="2 7" id="KW-0004">4Fe-4S</keyword>